<name>A0AAE1TSB6_9EUCA</name>
<feature type="compositionally biased region" description="Acidic residues" evidence="1">
    <location>
        <begin position="93"/>
        <end position="104"/>
    </location>
</feature>
<feature type="compositionally biased region" description="Pro residues" evidence="1">
    <location>
        <begin position="159"/>
        <end position="169"/>
    </location>
</feature>
<dbReference type="EMBL" id="JAWZYT010004020">
    <property type="protein sequence ID" value="KAK4295701.1"/>
    <property type="molecule type" value="Genomic_DNA"/>
</dbReference>
<comment type="caution">
    <text evidence="2">The sequence shown here is derived from an EMBL/GenBank/DDBJ whole genome shotgun (WGS) entry which is preliminary data.</text>
</comment>
<dbReference type="Proteomes" id="UP001292094">
    <property type="component" value="Unassembled WGS sequence"/>
</dbReference>
<feature type="compositionally biased region" description="Polar residues" evidence="1">
    <location>
        <begin position="106"/>
        <end position="122"/>
    </location>
</feature>
<feature type="compositionally biased region" description="Basic residues" evidence="1">
    <location>
        <begin position="176"/>
        <end position="188"/>
    </location>
</feature>
<dbReference type="AlphaFoldDB" id="A0AAE1TSB6"/>
<feature type="region of interest" description="Disordered" evidence="1">
    <location>
        <begin position="93"/>
        <end position="122"/>
    </location>
</feature>
<protein>
    <submittedName>
        <fullName evidence="2">Uncharacterized protein</fullName>
    </submittedName>
</protein>
<accession>A0AAE1TSB6</accession>
<sequence length="214" mass="23590">MGRENVCPSTVPLKVGRVEGRSTTQGTFLPKWSEGAVQHQVQDDEEEQQDGVGEAKILLFTSRHFETSSSSANSENKSLIICYLEECPLQEEVEQYEEGEEDTVESSPQNTNHLQHQAQSQGSSRVLTWPGLTPEYIPRALVPTLLYTLSLTPGVQPTSTPPNPPPPPTRLVMPRNHAHKKEGRKKNHATPTHAKVGVKIGANLLPLPHRNLSA</sequence>
<evidence type="ECO:0000313" key="2">
    <source>
        <dbReference type="EMBL" id="KAK4295701.1"/>
    </source>
</evidence>
<gene>
    <name evidence="2" type="ORF">Pmani_031759</name>
</gene>
<organism evidence="2 3">
    <name type="scientific">Petrolisthes manimaculis</name>
    <dbReference type="NCBI Taxonomy" id="1843537"/>
    <lineage>
        <taxon>Eukaryota</taxon>
        <taxon>Metazoa</taxon>
        <taxon>Ecdysozoa</taxon>
        <taxon>Arthropoda</taxon>
        <taxon>Crustacea</taxon>
        <taxon>Multicrustacea</taxon>
        <taxon>Malacostraca</taxon>
        <taxon>Eumalacostraca</taxon>
        <taxon>Eucarida</taxon>
        <taxon>Decapoda</taxon>
        <taxon>Pleocyemata</taxon>
        <taxon>Anomura</taxon>
        <taxon>Galatheoidea</taxon>
        <taxon>Porcellanidae</taxon>
        <taxon>Petrolisthes</taxon>
    </lineage>
</organism>
<feature type="region of interest" description="Disordered" evidence="1">
    <location>
        <begin position="153"/>
        <end position="191"/>
    </location>
</feature>
<evidence type="ECO:0000313" key="3">
    <source>
        <dbReference type="Proteomes" id="UP001292094"/>
    </source>
</evidence>
<reference evidence="2" key="1">
    <citation type="submission" date="2023-11" db="EMBL/GenBank/DDBJ databases">
        <title>Genome assemblies of two species of porcelain crab, Petrolisthes cinctipes and Petrolisthes manimaculis (Anomura: Porcellanidae).</title>
        <authorList>
            <person name="Angst P."/>
        </authorList>
    </citation>
    <scope>NUCLEOTIDE SEQUENCE</scope>
    <source>
        <strain evidence="2">PB745_02</strain>
        <tissue evidence="2">Gill</tissue>
    </source>
</reference>
<proteinExistence type="predicted"/>
<keyword evidence="3" id="KW-1185">Reference proteome</keyword>
<evidence type="ECO:0000256" key="1">
    <source>
        <dbReference type="SAM" id="MobiDB-lite"/>
    </source>
</evidence>